<sequence>MAVNGQKYDWESITITLPHGILIDVESIDYNDELEKEVLYGKGATPVGVGNGNYKAETKLNIRREEYNKLLEYAGKMKKPLYRLPPFPITVSYANDDQPKVTDTLPACQFNKASTNPSQGDKEVKVEMGLVLSKPILWNGKANV</sequence>
<reference evidence="2" key="1">
    <citation type="submission" date="2016-10" db="EMBL/GenBank/DDBJ databases">
        <authorList>
            <person name="Varghese N."/>
            <person name="Submissions S."/>
        </authorList>
    </citation>
    <scope>NUCLEOTIDE SEQUENCE [LARGE SCALE GENOMIC DNA]</scope>
    <source>
        <strain evidence="2">OK042</strain>
    </source>
</reference>
<organism evidence="1 2">
    <name type="scientific">Brevibacillus centrosporus</name>
    <dbReference type="NCBI Taxonomy" id="54910"/>
    <lineage>
        <taxon>Bacteria</taxon>
        <taxon>Bacillati</taxon>
        <taxon>Bacillota</taxon>
        <taxon>Bacilli</taxon>
        <taxon>Bacillales</taxon>
        <taxon>Paenibacillaceae</taxon>
        <taxon>Brevibacillus</taxon>
    </lineage>
</organism>
<keyword evidence="2" id="KW-1185">Reference proteome</keyword>
<dbReference type="EMBL" id="FORT01000001">
    <property type="protein sequence ID" value="SFI90008.1"/>
    <property type="molecule type" value="Genomic_DNA"/>
</dbReference>
<accession>A0A1I3LZ43</accession>
<dbReference type="AlphaFoldDB" id="A0A1I3LZ43"/>
<name>A0A1I3LZ43_9BACL</name>
<dbReference type="Proteomes" id="UP000198915">
    <property type="component" value="Unassembled WGS sequence"/>
</dbReference>
<evidence type="ECO:0000313" key="2">
    <source>
        <dbReference type="Proteomes" id="UP000198915"/>
    </source>
</evidence>
<dbReference type="STRING" id="1884381.SAMN05518846_101471"/>
<protein>
    <submittedName>
        <fullName evidence="1">Uncharacterized protein</fullName>
    </submittedName>
</protein>
<evidence type="ECO:0000313" key="1">
    <source>
        <dbReference type="EMBL" id="SFI90008.1"/>
    </source>
</evidence>
<gene>
    <name evidence="1" type="ORF">SAMN05518846_101471</name>
</gene>
<proteinExistence type="predicted"/>
<dbReference type="RefSeq" id="WP_092266339.1">
    <property type="nucleotide sequence ID" value="NZ_FORT01000001.1"/>
</dbReference>